<evidence type="ECO:0000313" key="5">
    <source>
        <dbReference type="Proteomes" id="UP001064489"/>
    </source>
</evidence>
<reference evidence="4" key="2">
    <citation type="submission" date="2023-02" db="EMBL/GenBank/DDBJ databases">
        <authorList>
            <person name="Swenson N.G."/>
            <person name="Wegrzyn J.L."/>
            <person name="Mcevoy S.L."/>
        </authorList>
    </citation>
    <scope>NUCLEOTIDE SEQUENCE</scope>
    <source>
        <strain evidence="4">91603</strain>
        <tissue evidence="4">Leaf</tissue>
    </source>
</reference>
<keyword evidence="2" id="KW-0694">RNA-binding</keyword>
<keyword evidence="1" id="KW-0677">Repeat</keyword>
<keyword evidence="5" id="KW-1185">Reference proteome</keyword>
<gene>
    <name evidence="4" type="ORF">LWI28_020274</name>
</gene>
<organism evidence="4 5">
    <name type="scientific">Acer negundo</name>
    <name type="common">Box elder</name>
    <dbReference type="NCBI Taxonomy" id="4023"/>
    <lineage>
        <taxon>Eukaryota</taxon>
        <taxon>Viridiplantae</taxon>
        <taxon>Streptophyta</taxon>
        <taxon>Embryophyta</taxon>
        <taxon>Tracheophyta</taxon>
        <taxon>Spermatophyta</taxon>
        <taxon>Magnoliopsida</taxon>
        <taxon>eudicotyledons</taxon>
        <taxon>Gunneridae</taxon>
        <taxon>Pentapetalae</taxon>
        <taxon>rosids</taxon>
        <taxon>malvids</taxon>
        <taxon>Sapindales</taxon>
        <taxon>Sapindaceae</taxon>
        <taxon>Hippocastanoideae</taxon>
        <taxon>Acereae</taxon>
        <taxon>Acer</taxon>
    </lineage>
</organism>
<reference evidence="4" key="1">
    <citation type="journal article" date="2022" name="Plant J.">
        <title>Strategies of tolerance reflected in two North American maple genomes.</title>
        <authorList>
            <person name="McEvoy S.L."/>
            <person name="Sezen U.U."/>
            <person name="Trouern-Trend A."/>
            <person name="McMahon S.M."/>
            <person name="Schaberg P.G."/>
            <person name="Yang J."/>
            <person name="Wegrzyn J.L."/>
            <person name="Swenson N.G."/>
        </authorList>
    </citation>
    <scope>NUCLEOTIDE SEQUENCE</scope>
    <source>
        <strain evidence="4">91603</strain>
    </source>
</reference>
<evidence type="ECO:0000259" key="3">
    <source>
        <dbReference type="Pfam" id="PF11835"/>
    </source>
</evidence>
<comment type="caution">
    <text evidence="4">The sequence shown here is derived from an EMBL/GenBank/DDBJ whole genome shotgun (WGS) entry which is preliminary data.</text>
</comment>
<dbReference type="InterPro" id="IPR021790">
    <property type="entry name" value="PTBP1-like_RRM2"/>
</dbReference>
<protein>
    <recommendedName>
        <fullName evidence="3">PTBP1-like RNA recognition motif 2 domain-containing protein</fullName>
    </recommendedName>
</protein>
<evidence type="ECO:0000256" key="1">
    <source>
        <dbReference type="ARBA" id="ARBA00022737"/>
    </source>
</evidence>
<dbReference type="Proteomes" id="UP001064489">
    <property type="component" value="Chromosome 2"/>
</dbReference>
<dbReference type="AlphaFoldDB" id="A0AAD5IF67"/>
<dbReference type="PANTHER" id="PTHR15592">
    <property type="entry name" value="MATRIN 3/NUCLEAR PROTEIN 220-RELATED"/>
    <property type="match status" value="1"/>
</dbReference>
<dbReference type="InterPro" id="IPR012677">
    <property type="entry name" value="Nucleotide-bd_a/b_plait_sf"/>
</dbReference>
<proteinExistence type="predicted"/>
<evidence type="ECO:0000313" key="4">
    <source>
        <dbReference type="EMBL" id="KAI9161738.1"/>
    </source>
</evidence>
<name>A0AAD5IF67_ACENE</name>
<evidence type="ECO:0000256" key="2">
    <source>
        <dbReference type="ARBA" id="ARBA00022884"/>
    </source>
</evidence>
<dbReference type="GO" id="GO:0003723">
    <property type="term" value="F:RNA binding"/>
    <property type="evidence" value="ECO:0007669"/>
    <property type="project" value="UniProtKB-KW"/>
</dbReference>
<dbReference type="Gene3D" id="3.30.70.330">
    <property type="match status" value="1"/>
</dbReference>
<sequence>MERIVIIQKSTCVQAYIRFRSRQRTLEARSSLQGQCIYDDCCQMDIEFSNYDALLANYNDERHSRSWQVEPYAHDWPKQQRKLIIAGQYILPRYFEQGNNLVNNGKVHDASETVDPSQPISKAYEPSGNVCEVQTADHSSSLVVQTHEIVQTLDEPTFNGVHKHTNEVSHVSFVILTKCFSTVTATIRDVWLMLTDVPTGLGIIHFAMSTKSGLWIDDLAAPNRNKMWYFLVRWLQPI</sequence>
<dbReference type="EMBL" id="JAJSOW010000106">
    <property type="protein sequence ID" value="KAI9161738.1"/>
    <property type="molecule type" value="Genomic_DNA"/>
</dbReference>
<dbReference type="Pfam" id="PF11835">
    <property type="entry name" value="RRM_8"/>
    <property type="match status" value="1"/>
</dbReference>
<feature type="domain" description="PTBP1-like RNA recognition motif 2" evidence="3">
    <location>
        <begin position="5"/>
        <end position="49"/>
    </location>
</feature>
<accession>A0AAD5IF67</accession>